<feature type="compositionally biased region" description="Low complexity" evidence="2">
    <location>
        <begin position="349"/>
        <end position="364"/>
    </location>
</feature>
<feature type="region of interest" description="Disordered" evidence="2">
    <location>
        <begin position="20"/>
        <end position="45"/>
    </location>
</feature>
<dbReference type="PROSITE" id="PS51767">
    <property type="entry name" value="PEPTIDASE_A1"/>
    <property type="match status" value="1"/>
</dbReference>
<feature type="transmembrane region" description="Helical" evidence="3">
    <location>
        <begin position="670"/>
        <end position="693"/>
    </location>
</feature>
<gene>
    <name evidence="5" type="ORF">L203_106151</name>
</gene>
<evidence type="ECO:0000256" key="3">
    <source>
        <dbReference type="SAM" id="Phobius"/>
    </source>
</evidence>
<dbReference type="CDD" id="cd05471">
    <property type="entry name" value="pepsin_like"/>
    <property type="match status" value="1"/>
</dbReference>
<sequence>MLISLYVFAVVAIIPSAFSSPSSAHHRPATVHSQASRSSGLRARPLKQPWGRQVPDIGVGGVKFDILELKQTAVKRSTGNGTLLPLGATQNTFIVPVSIGLPPVTYPLQLDLGSSDILLASTLCGLKCPESGGSSVNPYYDVSKQSASFQQVNSNQTYWNTSYMDHTMASGFLAKETITLGSCVLQDQVFGLINATNLTLSDEKMSGILGLGFPRLSTLSRALLSKPQGASETLGRNIAASSTGNTSYLPTLMENLVRQPHIPYPAFALALAPPVSTSPASSASASSLLRYQTDIGSLTLGGVSALYMNDTAGSGRTVGDIEWHNVVPFGQPLTTANAKGVSSNESGMTNATTTSVTTQSAESAYNGSNKTARKRSNESRIDTLPSTSEQLSQEEYLYWAVTLKNISVNGTVFSPNSSYASIGLPSVALLDVGFNGIAGPQQDVARMFSKIADARQLEEGRWAVPCNTKMTIGFSFGGRYIQLQPSDWMYSHITNSQFCLAWPIAQPSTGDGIDWQFGTPFLRNVYSIYSYGINGKQAPLVGFLPLHSSSVASSSASDSLTPSPVSSGKTDPTDPTPASIASLSLGSTLNTVLPNAILPSPAFPTPSYAYSAMPTPPTEGILQYQGLGNSSAYEIHDILVFSLDQNAVSSIAVGGGNAKSNGCMSKGPKIVGLVGWMGVAMTVVSGVIVAMFWTNL</sequence>
<dbReference type="EMBL" id="CP143791">
    <property type="protein sequence ID" value="WVN90906.1"/>
    <property type="molecule type" value="Genomic_DNA"/>
</dbReference>
<evidence type="ECO:0000256" key="4">
    <source>
        <dbReference type="SAM" id="SignalP"/>
    </source>
</evidence>
<feature type="compositionally biased region" description="Low complexity" evidence="2">
    <location>
        <begin position="555"/>
        <end position="567"/>
    </location>
</feature>
<dbReference type="InterPro" id="IPR034164">
    <property type="entry name" value="Pepsin-like_dom"/>
</dbReference>
<evidence type="ECO:0000313" key="6">
    <source>
        <dbReference type="Proteomes" id="UP000094043"/>
    </source>
</evidence>
<reference evidence="5" key="3">
    <citation type="submission" date="2024-01" db="EMBL/GenBank/DDBJ databases">
        <authorList>
            <person name="Coelho M.A."/>
            <person name="David-Palma M."/>
            <person name="Shea T."/>
            <person name="Sun S."/>
            <person name="Cuomo C.A."/>
            <person name="Heitman J."/>
        </authorList>
    </citation>
    <scope>NUCLEOTIDE SEQUENCE</scope>
    <source>
        <strain evidence="5">CBS 7841</strain>
    </source>
</reference>
<dbReference type="AlphaFoldDB" id="A0A1E3IVJ8"/>
<feature type="region of interest" description="Disordered" evidence="2">
    <location>
        <begin position="337"/>
        <end position="387"/>
    </location>
</feature>
<dbReference type="InterPro" id="IPR033121">
    <property type="entry name" value="PEPTIDASE_A1"/>
</dbReference>
<reference evidence="5" key="1">
    <citation type="submission" date="2016-06" db="EMBL/GenBank/DDBJ databases">
        <authorList>
            <person name="Cuomo C."/>
            <person name="Litvintseva A."/>
            <person name="Heitman J."/>
            <person name="Chen Y."/>
            <person name="Sun S."/>
            <person name="Springer D."/>
            <person name="Dromer F."/>
            <person name="Young S."/>
            <person name="Zeng Q."/>
            <person name="Chapman S."/>
            <person name="Gujja S."/>
            <person name="Saif S."/>
            <person name="Birren B."/>
        </authorList>
    </citation>
    <scope>NUCLEOTIDE SEQUENCE</scope>
    <source>
        <strain evidence="5">CBS 7841</strain>
    </source>
</reference>
<dbReference type="SUPFAM" id="SSF50630">
    <property type="entry name" value="Acid proteases"/>
    <property type="match status" value="1"/>
</dbReference>
<dbReference type="Pfam" id="PF00026">
    <property type="entry name" value="Asp"/>
    <property type="match status" value="2"/>
</dbReference>
<dbReference type="VEuPathDB" id="FungiDB:L203_00861"/>
<dbReference type="GO" id="GO:0006508">
    <property type="term" value="P:proteolysis"/>
    <property type="evidence" value="ECO:0007669"/>
    <property type="project" value="InterPro"/>
</dbReference>
<dbReference type="PRINTS" id="PR00792">
    <property type="entry name" value="PEPSIN"/>
</dbReference>
<reference evidence="5" key="2">
    <citation type="journal article" date="2022" name="Elife">
        <title>Obligate sexual reproduction of a homothallic fungus closely related to the Cryptococcus pathogenic species complex.</title>
        <authorList>
            <person name="Passer A.R."/>
            <person name="Clancey S.A."/>
            <person name="Shea T."/>
            <person name="David-Palma M."/>
            <person name="Averette A.F."/>
            <person name="Boekhout T."/>
            <person name="Porcel B.M."/>
            <person name="Nowrousian M."/>
            <person name="Cuomo C.A."/>
            <person name="Sun S."/>
            <person name="Heitman J."/>
            <person name="Coelho M.A."/>
        </authorList>
    </citation>
    <scope>NUCLEOTIDE SEQUENCE</scope>
    <source>
        <strain evidence="5">CBS 7841</strain>
    </source>
</reference>
<keyword evidence="3" id="KW-0812">Transmembrane</keyword>
<dbReference type="OrthoDB" id="771136at2759"/>
<feature type="chain" id="PRO_5043590411" evidence="4">
    <location>
        <begin position="20"/>
        <end position="696"/>
    </location>
</feature>
<dbReference type="PANTHER" id="PTHR47966:SF74">
    <property type="entry name" value="AGR407CP"/>
    <property type="match status" value="1"/>
</dbReference>
<dbReference type="InterPro" id="IPR021109">
    <property type="entry name" value="Peptidase_aspartic_dom_sf"/>
</dbReference>
<comment type="similarity">
    <text evidence="1">Belongs to the peptidase A1 family.</text>
</comment>
<dbReference type="RefSeq" id="XP_066071606.1">
    <property type="nucleotide sequence ID" value="XM_066215509.1"/>
</dbReference>
<feature type="signal peptide" evidence="4">
    <location>
        <begin position="1"/>
        <end position="19"/>
    </location>
</feature>
<keyword evidence="4" id="KW-0732">Signal</keyword>
<evidence type="ECO:0000256" key="1">
    <source>
        <dbReference type="ARBA" id="ARBA00007447"/>
    </source>
</evidence>
<protein>
    <submittedName>
        <fullName evidence="5">Uncharacterized protein</fullName>
    </submittedName>
</protein>
<keyword evidence="6" id="KW-1185">Reference proteome</keyword>
<dbReference type="GeneID" id="91090359"/>
<accession>A0A1E3IVJ8</accession>
<dbReference type="Proteomes" id="UP000094043">
    <property type="component" value="Chromosome 8"/>
</dbReference>
<dbReference type="GO" id="GO:0004190">
    <property type="term" value="F:aspartic-type endopeptidase activity"/>
    <property type="evidence" value="ECO:0007669"/>
    <property type="project" value="InterPro"/>
</dbReference>
<feature type="compositionally biased region" description="Polar residues" evidence="2">
    <location>
        <begin position="337"/>
        <end position="348"/>
    </location>
</feature>
<keyword evidence="3" id="KW-1133">Transmembrane helix</keyword>
<proteinExistence type="inferred from homology"/>
<dbReference type="FunFam" id="2.40.70.10:FF:000135">
    <property type="entry name" value="Peptidase, putative"/>
    <property type="match status" value="1"/>
</dbReference>
<dbReference type="InterPro" id="IPR001461">
    <property type="entry name" value="Aspartic_peptidase_A1"/>
</dbReference>
<dbReference type="Gene3D" id="2.40.70.10">
    <property type="entry name" value="Acid Proteases"/>
    <property type="match status" value="2"/>
</dbReference>
<organism evidence="5 6">
    <name type="scientific">Cryptococcus depauperatus CBS 7841</name>
    <dbReference type="NCBI Taxonomy" id="1295531"/>
    <lineage>
        <taxon>Eukaryota</taxon>
        <taxon>Fungi</taxon>
        <taxon>Dikarya</taxon>
        <taxon>Basidiomycota</taxon>
        <taxon>Agaricomycotina</taxon>
        <taxon>Tremellomycetes</taxon>
        <taxon>Tremellales</taxon>
        <taxon>Cryptococcaceae</taxon>
        <taxon>Cryptococcus</taxon>
    </lineage>
</organism>
<feature type="region of interest" description="Disordered" evidence="2">
    <location>
        <begin position="555"/>
        <end position="580"/>
    </location>
</feature>
<dbReference type="PANTHER" id="PTHR47966">
    <property type="entry name" value="BETA-SITE APP-CLEAVING ENZYME, ISOFORM A-RELATED"/>
    <property type="match status" value="1"/>
</dbReference>
<keyword evidence="3" id="KW-0472">Membrane</keyword>
<evidence type="ECO:0000256" key="2">
    <source>
        <dbReference type="SAM" id="MobiDB-lite"/>
    </source>
</evidence>
<evidence type="ECO:0000313" key="5">
    <source>
        <dbReference type="EMBL" id="WVN90906.1"/>
    </source>
</evidence>
<name>A0A1E3IVJ8_9TREE</name>
<dbReference type="KEGG" id="cdep:91090359"/>